<evidence type="ECO:0000256" key="3">
    <source>
        <dbReference type="ARBA" id="ARBA00022475"/>
    </source>
</evidence>
<dbReference type="PATRIC" id="fig|1195236.3.peg.3488"/>
<evidence type="ECO:0000256" key="2">
    <source>
        <dbReference type="ARBA" id="ARBA00022448"/>
    </source>
</evidence>
<dbReference type="EMBL" id="AORV01000045">
    <property type="protein sequence ID" value="EMS70961.1"/>
    <property type="molecule type" value="Genomic_DNA"/>
</dbReference>
<dbReference type="GO" id="GO:0055085">
    <property type="term" value="P:transmembrane transport"/>
    <property type="evidence" value="ECO:0007669"/>
    <property type="project" value="InterPro"/>
</dbReference>
<dbReference type="Pfam" id="PF00528">
    <property type="entry name" value="BPD_transp_1"/>
    <property type="match status" value="1"/>
</dbReference>
<keyword evidence="2 7" id="KW-0813">Transport</keyword>
<evidence type="ECO:0000256" key="1">
    <source>
        <dbReference type="ARBA" id="ARBA00004651"/>
    </source>
</evidence>
<dbReference type="PROSITE" id="PS50928">
    <property type="entry name" value="ABC_TM1"/>
    <property type="match status" value="1"/>
</dbReference>
<dbReference type="CDD" id="cd06261">
    <property type="entry name" value="TM_PBP2"/>
    <property type="match status" value="1"/>
</dbReference>
<evidence type="ECO:0000256" key="5">
    <source>
        <dbReference type="ARBA" id="ARBA00022989"/>
    </source>
</evidence>
<keyword evidence="10" id="KW-1185">Reference proteome</keyword>
<dbReference type="AlphaFoldDB" id="S0FKW8"/>
<dbReference type="Proteomes" id="UP000014155">
    <property type="component" value="Unassembled WGS sequence"/>
</dbReference>
<evidence type="ECO:0000313" key="9">
    <source>
        <dbReference type="EMBL" id="EMS70961.1"/>
    </source>
</evidence>
<keyword evidence="6 7" id="KW-0472">Membrane</keyword>
<comment type="similarity">
    <text evidence="7">Belongs to the binding-protein-dependent transport system permease family.</text>
</comment>
<feature type="transmembrane region" description="Helical" evidence="7">
    <location>
        <begin position="12"/>
        <end position="31"/>
    </location>
</feature>
<keyword evidence="9" id="KW-0762">Sugar transport</keyword>
<evidence type="ECO:0000256" key="4">
    <source>
        <dbReference type="ARBA" id="ARBA00022692"/>
    </source>
</evidence>
<dbReference type="PANTHER" id="PTHR43744">
    <property type="entry name" value="ABC TRANSPORTER PERMEASE PROTEIN MG189-RELATED-RELATED"/>
    <property type="match status" value="1"/>
</dbReference>
<dbReference type="RefSeq" id="WP_004627487.1">
    <property type="nucleotide sequence ID" value="NZ_AORV01000045.1"/>
</dbReference>
<dbReference type="SUPFAM" id="SSF161098">
    <property type="entry name" value="MetI-like"/>
    <property type="match status" value="1"/>
</dbReference>
<protein>
    <submittedName>
        <fullName evidence="9">ABC-type sugar transport system, permease component</fullName>
    </submittedName>
</protein>
<evidence type="ECO:0000256" key="6">
    <source>
        <dbReference type="ARBA" id="ARBA00023136"/>
    </source>
</evidence>
<comment type="subcellular location">
    <subcellularLocation>
        <location evidence="1 7">Cell membrane</location>
        <topology evidence="1 7">Multi-pass membrane protein</topology>
    </subcellularLocation>
</comment>
<evidence type="ECO:0000313" key="10">
    <source>
        <dbReference type="Proteomes" id="UP000014155"/>
    </source>
</evidence>
<dbReference type="InterPro" id="IPR000515">
    <property type="entry name" value="MetI-like"/>
</dbReference>
<gene>
    <name evidence="9" type="ORF">CTER_3266</name>
</gene>
<dbReference type="Gene3D" id="1.10.3720.10">
    <property type="entry name" value="MetI-like"/>
    <property type="match status" value="1"/>
</dbReference>
<keyword evidence="4 7" id="KW-0812">Transmembrane</keyword>
<feature type="transmembrane region" description="Helical" evidence="7">
    <location>
        <begin position="179"/>
        <end position="201"/>
    </location>
</feature>
<comment type="caution">
    <text evidence="9">The sequence shown here is derived from an EMBL/GenBank/DDBJ whole genome shotgun (WGS) entry which is preliminary data.</text>
</comment>
<evidence type="ECO:0000259" key="8">
    <source>
        <dbReference type="PROSITE" id="PS50928"/>
    </source>
</evidence>
<feature type="transmembrane region" description="Helical" evidence="7">
    <location>
        <begin position="138"/>
        <end position="158"/>
    </location>
</feature>
<dbReference type="InterPro" id="IPR035906">
    <property type="entry name" value="MetI-like_sf"/>
</dbReference>
<keyword evidence="5 7" id="KW-1133">Transmembrane helix</keyword>
<feature type="transmembrane region" description="Helical" evidence="7">
    <location>
        <begin position="75"/>
        <end position="94"/>
    </location>
</feature>
<sequence length="290" mass="31846">MINKFSWGDAINYIILGIISIICLVPIFYVFSVSFTDPSVFIPLEFKLIPEKFSLDSYFYIANTSSFKSALSNSVIVTIAGTIINIFVTFTGAYGLSKTSLPGGKIFLALITFTLVFSAGMVPNYILVKGMHLINTYWAIILPVMTNAWSFLVVRSFMVAIPNEIEEAAKIDGCNDISLFVRIIIPLSLPAVATFVLFFAVDHWNSFFNTMLYITNTKMWTLPLLIKSMIMDSGATSGSAAAGIAADQQNVPVETVKMAAIVLSMLPIVVLYPFLQKYFVKGVMIGAVKG</sequence>
<keyword evidence="3" id="KW-1003">Cell membrane</keyword>
<proteinExistence type="inferred from homology"/>
<name>S0FKW8_RUMCE</name>
<evidence type="ECO:0000256" key="7">
    <source>
        <dbReference type="RuleBase" id="RU363032"/>
    </source>
</evidence>
<dbReference type="STRING" id="1195236.CTER_3266"/>
<accession>S0FKW8</accession>
<organism evidence="9 10">
    <name type="scientific">Ruminiclostridium cellobioparum subsp. termitidis CT1112</name>
    <dbReference type="NCBI Taxonomy" id="1195236"/>
    <lineage>
        <taxon>Bacteria</taxon>
        <taxon>Bacillati</taxon>
        <taxon>Bacillota</taxon>
        <taxon>Clostridia</taxon>
        <taxon>Eubacteriales</taxon>
        <taxon>Oscillospiraceae</taxon>
        <taxon>Ruminiclostridium</taxon>
    </lineage>
</organism>
<dbReference type="eggNOG" id="COG0395">
    <property type="taxonomic scope" value="Bacteria"/>
</dbReference>
<feature type="transmembrane region" description="Helical" evidence="7">
    <location>
        <begin position="106"/>
        <end position="126"/>
    </location>
</feature>
<feature type="transmembrane region" description="Helical" evidence="7">
    <location>
        <begin position="258"/>
        <end position="275"/>
    </location>
</feature>
<reference evidence="9 10" key="1">
    <citation type="journal article" date="2013" name="Genome Announc.">
        <title>Draft Genome Sequence of the Cellulolytic, Mesophilic, Anaerobic Bacterium Clostridium termitidis Strain CT1112 (DSM 5398).</title>
        <authorList>
            <person name="Lal S."/>
            <person name="Ramachandran U."/>
            <person name="Zhang X."/>
            <person name="Munir R."/>
            <person name="Sparling R."/>
            <person name="Levin D.B."/>
        </authorList>
    </citation>
    <scope>NUCLEOTIDE SEQUENCE [LARGE SCALE GENOMIC DNA]</scope>
    <source>
        <strain evidence="9 10">CT1112</strain>
    </source>
</reference>
<feature type="domain" description="ABC transmembrane type-1" evidence="8">
    <location>
        <begin position="71"/>
        <end position="274"/>
    </location>
</feature>
<dbReference type="GO" id="GO:0005886">
    <property type="term" value="C:plasma membrane"/>
    <property type="evidence" value="ECO:0007669"/>
    <property type="project" value="UniProtKB-SubCell"/>
</dbReference>
<dbReference type="PANTHER" id="PTHR43744:SF9">
    <property type="entry name" value="POLYGALACTURONAN_RHAMNOGALACTURONAN TRANSPORT SYSTEM PERMEASE PROTEIN YTCP"/>
    <property type="match status" value="1"/>
</dbReference>